<dbReference type="PANTHER" id="PTHR43143">
    <property type="entry name" value="METALLOPHOSPHOESTERASE, CALCINEURIN SUPERFAMILY"/>
    <property type="match status" value="1"/>
</dbReference>
<dbReference type="InterPro" id="IPR051918">
    <property type="entry name" value="STPP_CPPED1"/>
</dbReference>
<evidence type="ECO:0000313" key="2">
    <source>
        <dbReference type="Proteomes" id="UP000318946"/>
    </source>
</evidence>
<organism evidence="1 2">
    <name type="scientific">Alistipes communis</name>
    <dbReference type="NCBI Taxonomy" id="2585118"/>
    <lineage>
        <taxon>Bacteria</taxon>
        <taxon>Pseudomonadati</taxon>
        <taxon>Bacteroidota</taxon>
        <taxon>Bacteroidia</taxon>
        <taxon>Bacteroidales</taxon>
        <taxon>Rikenellaceae</taxon>
        <taxon>Alistipes</taxon>
    </lineage>
</organism>
<accession>A0A3D3YRG9</accession>
<keyword evidence="2" id="KW-1185">Reference proteome</keyword>
<dbReference type="InterPro" id="IPR032288">
    <property type="entry name" value="Metallophos_C"/>
</dbReference>
<dbReference type="InterPro" id="IPR004843">
    <property type="entry name" value="Calcineurin-like_PHP"/>
</dbReference>
<accession>A0A4Y1XQ57</accession>
<dbReference type="Proteomes" id="UP000318946">
    <property type="component" value="Chromosome"/>
</dbReference>
<proteinExistence type="predicted"/>
<dbReference type="PANTHER" id="PTHR43143:SF1">
    <property type="entry name" value="SERINE_THREONINE-PROTEIN PHOSPHATASE CPPED1"/>
    <property type="match status" value="1"/>
</dbReference>
<dbReference type="SUPFAM" id="SSF56300">
    <property type="entry name" value="Metallo-dependent phosphatases"/>
    <property type="match status" value="1"/>
</dbReference>
<dbReference type="Pfam" id="PF00149">
    <property type="entry name" value="Metallophos"/>
    <property type="match status" value="1"/>
</dbReference>
<dbReference type="STRING" id="1118061.GCA_000311925_02492"/>
<dbReference type="PROSITE" id="PS51257">
    <property type="entry name" value="PROKAR_LIPOPROTEIN"/>
    <property type="match status" value="1"/>
</dbReference>
<name>A0A3D3YRG9_9BACT</name>
<dbReference type="AlphaFoldDB" id="A0A3D3YRG9"/>
<dbReference type="GO" id="GO:0016787">
    <property type="term" value="F:hydrolase activity"/>
    <property type="evidence" value="ECO:0007669"/>
    <property type="project" value="InterPro"/>
</dbReference>
<dbReference type="GeneID" id="78341401"/>
<dbReference type="OrthoDB" id="1776264at2"/>
<dbReference type="RefSeq" id="WP_141412224.1">
    <property type="nucleotide sequence ID" value="NZ_AP019735.1"/>
</dbReference>
<gene>
    <name evidence="1" type="ORF">A5CBH24_06890</name>
</gene>
<dbReference type="Pfam" id="PF16370">
    <property type="entry name" value="MetallophosC"/>
    <property type="match status" value="1"/>
</dbReference>
<dbReference type="Pfam" id="PF16371">
    <property type="entry name" value="MetallophosN"/>
    <property type="match status" value="1"/>
</dbReference>
<protein>
    <submittedName>
        <fullName evidence="1">Uncharacterized protein</fullName>
    </submittedName>
</protein>
<dbReference type="InterPro" id="IPR032285">
    <property type="entry name" value="Metallophos_N"/>
</dbReference>
<dbReference type="KEGG" id="acou:A5CBH24_06890"/>
<accession>A0A4Y1WT88</accession>
<evidence type="ECO:0000313" key="1">
    <source>
        <dbReference type="EMBL" id="BBL03376.1"/>
    </source>
</evidence>
<reference evidence="2" key="1">
    <citation type="submission" date="2019-06" db="EMBL/GenBank/DDBJ databases">
        <title>Alistipes onderdonkii subsp. vulgaris subsp. nov., Alistipes dispar sp. nov. and Alistipes communis sp. nov., isolated from human faeces, and creation of Alistipes onderdonkii subsp. onderdonkii subsp. nov.</title>
        <authorList>
            <person name="Sakamoto M."/>
            <person name="Ikeyama N."/>
            <person name="Ogata Y."/>
            <person name="Suda W."/>
            <person name="Iino T."/>
            <person name="Hattori M."/>
            <person name="Ohkuma M."/>
        </authorList>
    </citation>
    <scope>NUCLEOTIDE SEQUENCE [LARGE SCALE GENOMIC DNA]</scope>
    <source>
        <strain evidence="2">5CBH24</strain>
    </source>
</reference>
<dbReference type="EMBL" id="AP019735">
    <property type="protein sequence ID" value="BBL03376.1"/>
    <property type="molecule type" value="Genomic_DNA"/>
</dbReference>
<dbReference type="Gene3D" id="3.60.21.10">
    <property type="match status" value="1"/>
</dbReference>
<sequence>MKRCYKIALCCLFVLLGAVACTDDPVQEALSDDGRLVTGFWIASPLPVHAGQTLTMLGTGFAEGDVVRFESGTGSFESPLAQVSESFACTTVPAGMASGGYDLTLVRGAASQRLARVNLRITLDPTRIPDREGATIKGVVYCGLEPVAGVRVSDGFETAVTDADGYYWLASDKRQGYVFVSLPSGYEAESTDTTAPAFWAPLAEAADVCEQHDFELRRVDQSRHVMIVAADLHLANRPTATGDLRQFAEGFIAETTAFASAQSVPTYLMVLGDMTWDEFWYSNLYSLSNYRTTMQGYPVPIYHTMGNHDNDPYFAGDFAAEAAYRKALGPTYYSFDVGEVHYVMLDNTVYINTGGTEGSMGKRNYHSYVTDQQLAWLRDDLAALRDKSQPVVVGMHCPAMNNYNAAFENRESFNPAGKTQELFDCFKGFSDVHFLTGHTHYNANMERGAIFEHNVAAVCETWWWAGKLSGVGVCKDGSPAGYAVYEADGRELNWYYKGVGQDRDKQFRTYDMNKVREFYTPAVIEILSQWPRRADDGAGDDYFDVADNTVFINVWNWDSQWTLRVTENGRELPVERVWHRDPLHTICLDYARILNGLDPVNDWESLRHSHMFRVVASSPRTSLHVEATDRFGRRYEETMRRPKEFTADMN</sequence>
<dbReference type="InterPro" id="IPR029052">
    <property type="entry name" value="Metallo-depent_PP-like"/>
</dbReference>